<dbReference type="GO" id="GO:0005829">
    <property type="term" value="C:cytosol"/>
    <property type="evidence" value="ECO:0007669"/>
    <property type="project" value="TreeGrafter"/>
</dbReference>
<evidence type="ECO:0000313" key="13">
    <source>
        <dbReference type="EMBL" id="GAP63473.1"/>
    </source>
</evidence>
<evidence type="ECO:0000256" key="5">
    <source>
        <dbReference type="ARBA" id="ARBA00012458"/>
    </source>
</evidence>
<dbReference type="GO" id="GO:0004156">
    <property type="term" value="F:dihydropteroate synthase activity"/>
    <property type="evidence" value="ECO:0007669"/>
    <property type="project" value="UniProtKB-EC"/>
</dbReference>
<dbReference type="FunCoup" id="A0A0M8K7M6">
    <property type="interactions" value="391"/>
</dbReference>
<comment type="cofactor">
    <cofactor evidence="2">
        <name>Mg(2+)</name>
        <dbReference type="ChEBI" id="CHEBI:18420"/>
    </cofactor>
</comment>
<dbReference type="FunFam" id="3.20.20.20:FF:000006">
    <property type="entry name" value="Dihydropteroate synthase"/>
    <property type="match status" value="1"/>
</dbReference>
<dbReference type="PROSITE" id="PS00793">
    <property type="entry name" value="DHPS_2"/>
    <property type="match status" value="1"/>
</dbReference>
<dbReference type="GO" id="GO:0046656">
    <property type="term" value="P:folic acid biosynthetic process"/>
    <property type="evidence" value="ECO:0007669"/>
    <property type="project" value="UniProtKB-KW"/>
</dbReference>
<dbReference type="InterPro" id="IPR006390">
    <property type="entry name" value="DHP_synth_dom"/>
</dbReference>
<dbReference type="InterPro" id="IPR045031">
    <property type="entry name" value="DHP_synth-like"/>
</dbReference>
<dbReference type="Pfam" id="PF00809">
    <property type="entry name" value="Pterin_bind"/>
    <property type="match status" value="1"/>
</dbReference>
<proteinExistence type="inferred from homology"/>
<dbReference type="CDD" id="cd00739">
    <property type="entry name" value="DHPS"/>
    <property type="match status" value="1"/>
</dbReference>
<comment type="caution">
    <text evidence="13">The sequence shown here is derived from an EMBL/GenBank/DDBJ whole genome shotgun (WGS) entry which is preliminary data.</text>
</comment>
<keyword evidence="10" id="KW-0289">Folate biosynthesis</keyword>
<protein>
    <recommendedName>
        <fullName evidence="6">Dihydropteroate synthase</fullName>
        <ecNumber evidence="5">2.5.1.15</ecNumber>
    </recommendedName>
    <alternativeName>
        <fullName evidence="11">Dihydropteroate pyrophosphorylase</fullName>
    </alternativeName>
</protein>
<dbReference type="InParanoid" id="A0A0M8K7M6"/>
<evidence type="ECO:0000256" key="7">
    <source>
        <dbReference type="ARBA" id="ARBA00022679"/>
    </source>
</evidence>
<dbReference type="NCBIfam" id="TIGR01496">
    <property type="entry name" value="DHPS"/>
    <property type="match status" value="1"/>
</dbReference>
<organism evidence="13 14">
    <name type="scientific">Ardenticatena maritima</name>
    <dbReference type="NCBI Taxonomy" id="872965"/>
    <lineage>
        <taxon>Bacteria</taxon>
        <taxon>Bacillati</taxon>
        <taxon>Chloroflexota</taxon>
        <taxon>Ardenticatenia</taxon>
        <taxon>Ardenticatenales</taxon>
        <taxon>Ardenticatenaceae</taxon>
        <taxon>Ardenticatena</taxon>
    </lineage>
</organism>
<dbReference type="STRING" id="872965.SE16_09135"/>
<keyword evidence="8" id="KW-0479">Metal-binding</keyword>
<evidence type="ECO:0000256" key="10">
    <source>
        <dbReference type="ARBA" id="ARBA00022909"/>
    </source>
</evidence>
<dbReference type="Proteomes" id="UP000037784">
    <property type="component" value="Unassembled WGS sequence"/>
</dbReference>
<evidence type="ECO:0000259" key="12">
    <source>
        <dbReference type="PROSITE" id="PS50972"/>
    </source>
</evidence>
<dbReference type="PANTHER" id="PTHR20941">
    <property type="entry name" value="FOLATE SYNTHESIS PROTEINS"/>
    <property type="match status" value="1"/>
</dbReference>
<keyword evidence="14" id="KW-1185">Reference proteome</keyword>
<sequence length="397" mass="42694">MAAHTHADLVRELAAQGWAMPEKKAAHAHQLTLWVSGLTPEEEAVMRRATVAGVSVLAPEGARGGACLLLTTQAALLALADEVEARGADALADALRGTHRRLTTPPAPLRIGPLMCEWGTRTYVMGILNATPDSFSGDGLLQQDDWVRAAVERARLFVKWGADIIDVGGESTRPGAQPVDEETELARVVPVVEAIAREVEVAISVDTYKARVAAAALEAGAHLVNDVWGLRMDPDMARVVADYGVPVVVMHNRSRPKNAVQEARLGGRYEGITYTHLLNDILDELEASIEMALAAGIPEEHIIIDPGVGFGKTVEQNLELVDRLDAFRALGRPILLGTSRKSFIGYTLDLPPDERVEGTAATVAIGIARGADIVRVHDVLPMVRVARMTDALVRRRG</sequence>
<dbReference type="PROSITE" id="PS50972">
    <property type="entry name" value="PTERIN_BINDING"/>
    <property type="match status" value="1"/>
</dbReference>
<name>A0A0M8K7M6_9CHLR</name>
<dbReference type="Gene3D" id="3.20.20.20">
    <property type="entry name" value="Dihydropteroate synthase-like"/>
    <property type="match status" value="1"/>
</dbReference>
<keyword evidence="7 13" id="KW-0808">Transferase</keyword>
<evidence type="ECO:0000313" key="14">
    <source>
        <dbReference type="Proteomes" id="UP000037784"/>
    </source>
</evidence>
<evidence type="ECO:0000256" key="8">
    <source>
        <dbReference type="ARBA" id="ARBA00022723"/>
    </source>
</evidence>
<evidence type="ECO:0000256" key="1">
    <source>
        <dbReference type="ARBA" id="ARBA00000012"/>
    </source>
</evidence>
<comment type="similarity">
    <text evidence="4">Belongs to the DHPS family.</text>
</comment>
<evidence type="ECO:0000256" key="4">
    <source>
        <dbReference type="ARBA" id="ARBA00009503"/>
    </source>
</evidence>
<dbReference type="EMBL" id="BBZA01000150">
    <property type="protein sequence ID" value="GAP63473.1"/>
    <property type="molecule type" value="Genomic_DNA"/>
</dbReference>
<accession>A0A0M8K7M6</accession>
<dbReference type="EC" id="2.5.1.15" evidence="5"/>
<evidence type="ECO:0000256" key="2">
    <source>
        <dbReference type="ARBA" id="ARBA00001946"/>
    </source>
</evidence>
<keyword evidence="9" id="KW-0460">Magnesium</keyword>
<dbReference type="SUPFAM" id="SSF51717">
    <property type="entry name" value="Dihydropteroate synthetase-like"/>
    <property type="match status" value="1"/>
</dbReference>
<dbReference type="GO" id="GO:0046872">
    <property type="term" value="F:metal ion binding"/>
    <property type="evidence" value="ECO:0007669"/>
    <property type="project" value="UniProtKB-KW"/>
</dbReference>
<evidence type="ECO:0000256" key="6">
    <source>
        <dbReference type="ARBA" id="ARBA00016919"/>
    </source>
</evidence>
<dbReference type="GO" id="GO:0046654">
    <property type="term" value="P:tetrahydrofolate biosynthetic process"/>
    <property type="evidence" value="ECO:0007669"/>
    <property type="project" value="TreeGrafter"/>
</dbReference>
<comment type="catalytic activity">
    <reaction evidence="1">
        <text>(7,8-dihydropterin-6-yl)methyl diphosphate + 4-aminobenzoate = 7,8-dihydropteroate + diphosphate</text>
        <dbReference type="Rhea" id="RHEA:19949"/>
        <dbReference type="ChEBI" id="CHEBI:17836"/>
        <dbReference type="ChEBI" id="CHEBI:17839"/>
        <dbReference type="ChEBI" id="CHEBI:33019"/>
        <dbReference type="ChEBI" id="CHEBI:72950"/>
        <dbReference type="EC" id="2.5.1.15"/>
    </reaction>
</comment>
<gene>
    <name evidence="13" type="primary">folP</name>
    <name evidence="13" type="ORF">ARMA_1896</name>
</gene>
<dbReference type="InterPro" id="IPR000489">
    <property type="entry name" value="Pterin-binding_dom"/>
</dbReference>
<comment type="pathway">
    <text evidence="3">Cofactor biosynthesis; tetrahydrofolate biosynthesis; 7,8-dihydrofolate from 2-amino-4-hydroxy-6-hydroxymethyl-7,8-dihydropteridine diphosphate and 4-aminobenzoate: step 1/2.</text>
</comment>
<evidence type="ECO:0000256" key="3">
    <source>
        <dbReference type="ARBA" id="ARBA00004763"/>
    </source>
</evidence>
<dbReference type="InterPro" id="IPR011005">
    <property type="entry name" value="Dihydropteroate_synth-like_sf"/>
</dbReference>
<evidence type="ECO:0000256" key="11">
    <source>
        <dbReference type="ARBA" id="ARBA00030193"/>
    </source>
</evidence>
<feature type="domain" description="Pterin-binding" evidence="12">
    <location>
        <begin position="122"/>
        <end position="387"/>
    </location>
</feature>
<dbReference type="AlphaFoldDB" id="A0A0M8K7M6"/>
<reference evidence="14" key="1">
    <citation type="submission" date="2015-08" db="EMBL/GenBank/DDBJ databases">
        <title>Draft Genome Sequence of a Heterotrophic Facultative Anaerobic Bacterium Ardenticatena maritima Strain 110S.</title>
        <authorList>
            <person name="Kawaichi S."/>
            <person name="Yoshida T."/>
            <person name="Sako Y."/>
            <person name="Nakamura R."/>
        </authorList>
    </citation>
    <scope>NUCLEOTIDE SEQUENCE [LARGE SCALE GENOMIC DNA]</scope>
    <source>
        <strain evidence="14">110S</strain>
    </source>
</reference>
<evidence type="ECO:0000256" key="9">
    <source>
        <dbReference type="ARBA" id="ARBA00022842"/>
    </source>
</evidence>
<dbReference type="PANTHER" id="PTHR20941:SF1">
    <property type="entry name" value="FOLIC ACID SYNTHESIS PROTEIN FOL1"/>
    <property type="match status" value="1"/>
</dbReference>